<feature type="binding site" evidence="9">
    <location>
        <position position="216"/>
    </location>
    <ligand>
        <name>1-deoxy-D-xylulose 5-phosphate</name>
        <dbReference type="ChEBI" id="CHEBI:57792"/>
    </ligand>
</feature>
<dbReference type="EMBL" id="AZRN01000013">
    <property type="protein sequence ID" value="PNR99943.1"/>
    <property type="molecule type" value="Genomic_DNA"/>
</dbReference>
<dbReference type="Pfam" id="PF13288">
    <property type="entry name" value="DXPR_C"/>
    <property type="match status" value="1"/>
</dbReference>
<dbReference type="InterPro" id="IPR026877">
    <property type="entry name" value="DXPR_C"/>
</dbReference>
<dbReference type="PANTHER" id="PTHR30525">
    <property type="entry name" value="1-DEOXY-D-XYLULOSE 5-PHOSPHATE REDUCTOISOMERASE"/>
    <property type="match status" value="1"/>
</dbReference>
<feature type="binding site" evidence="9">
    <location>
        <position position="39"/>
    </location>
    <ligand>
        <name>NADPH</name>
        <dbReference type="ChEBI" id="CHEBI:57783"/>
    </ligand>
</feature>
<keyword evidence="7 9" id="KW-0414">Isoprene biosynthesis</keyword>
<feature type="binding site" evidence="9">
    <location>
        <position position="120"/>
    </location>
    <ligand>
        <name>NADPH</name>
        <dbReference type="ChEBI" id="CHEBI:57783"/>
    </ligand>
</feature>
<feature type="binding site" evidence="9">
    <location>
        <position position="12"/>
    </location>
    <ligand>
        <name>NADPH</name>
        <dbReference type="ChEBI" id="CHEBI:57783"/>
    </ligand>
</feature>
<dbReference type="InterPro" id="IPR036169">
    <property type="entry name" value="DXPR_C_sf"/>
</dbReference>
<proteinExistence type="inferred from homology"/>
<feature type="binding site" evidence="9">
    <location>
        <position position="147"/>
    </location>
    <ligand>
        <name>1-deoxy-D-xylulose 5-phosphate</name>
        <dbReference type="ChEBI" id="CHEBI:57792"/>
    </ligand>
</feature>
<dbReference type="NCBIfam" id="TIGR00243">
    <property type="entry name" value="Dxr"/>
    <property type="match status" value="1"/>
</dbReference>
<comment type="catalytic activity">
    <reaction evidence="8">
        <text>2-C-methyl-D-erythritol 4-phosphate + NADP(+) = 1-deoxy-D-xylulose 5-phosphate + NADPH + H(+)</text>
        <dbReference type="Rhea" id="RHEA:13717"/>
        <dbReference type="ChEBI" id="CHEBI:15378"/>
        <dbReference type="ChEBI" id="CHEBI:57783"/>
        <dbReference type="ChEBI" id="CHEBI:57792"/>
        <dbReference type="ChEBI" id="CHEBI:58262"/>
        <dbReference type="ChEBI" id="CHEBI:58349"/>
        <dbReference type="EC" id="1.1.1.267"/>
    </reaction>
    <physiologicalReaction direction="right-to-left" evidence="8">
        <dbReference type="Rhea" id="RHEA:13719"/>
    </physiologicalReaction>
</comment>
<feature type="binding site" evidence="9">
    <location>
        <position position="213"/>
    </location>
    <ligand>
        <name>1-deoxy-D-xylulose 5-phosphate</name>
        <dbReference type="ChEBI" id="CHEBI:57792"/>
    </ligand>
</feature>
<dbReference type="EC" id="1.1.1.267" evidence="9"/>
<feature type="domain" description="1-deoxy-D-xylulose 5-phosphate reductoisomerase C-terminal" evidence="11">
    <location>
        <begin position="142"/>
        <end position="224"/>
    </location>
</feature>
<feature type="binding site" evidence="9">
    <location>
        <position position="148"/>
    </location>
    <ligand>
        <name>1-deoxy-D-xylulose 5-phosphate</name>
        <dbReference type="ChEBI" id="CHEBI:57792"/>
    </ligand>
</feature>
<dbReference type="GO" id="GO:0070402">
    <property type="term" value="F:NADPH binding"/>
    <property type="evidence" value="ECO:0007669"/>
    <property type="project" value="InterPro"/>
</dbReference>
<feature type="binding site" evidence="9">
    <location>
        <position position="200"/>
    </location>
    <ligand>
        <name>NADPH</name>
        <dbReference type="ChEBI" id="CHEBI:57783"/>
    </ligand>
</feature>
<evidence type="ECO:0000313" key="13">
    <source>
        <dbReference type="EMBL" id="PNR99943.1"/>
    </source>
</evidence>
<feature type="domain" description="1-deoxy-D-xylulose 5-phosphate reductoisomerase N-terminal" evidence="10">
    <location>
        <begin position="4"/>
        <end position="128"/>
    </location>
</feature>
<feature type="binding site" evidence="9">
    <location>
        <position position="40"/>
    </location>
    <ligand>
        <name>NADPH</name>
        <dbReference type="ChEBI" id="CHEBI:57783"/>
    </ligand>
</feature>
<feature type="binding site" evidence="9">
    <location>
        <position position="13"/>
    </location>
    <ligand>
        <name>NADPH</name>
        <dbReference type="ChEBI" id="CHEBI:57783"/>
    </ligand>
</feature>
<evidence type="ECO:0000256" key="4">
    <source>
        <dbReference type="ARBA" id="ARBA00022857"/>
    </source>
</evidence>
<dbReference type="Pfam" id="PF02670">
    <property type="entry name" value="DXP_reductoisom"/>
    <property type="match status" value="1"/>
</dbReference>
<evidence type="ECO:0000256" key="9">
    <source>
        <dbReference type="HAMAP-Rule" id="MF_00183"/>
    </source>
</evidence>
<evidence type="ECO:0000256" key="8">
    <source>
        <dbReference type="ARBA" id="ARBA00048543"/>
    </source>
</evidence>
<feature type="binding site" evidence="9">
    <location>
        <position position="148"/>
    </location>
    <ligand>
        <name>Mn(2+)</name>
        <dbReference type="ChEBI" id="CHEBI:29035"/>
    </ligand>
</feature>
<feature type="binding site" evidence="9">
    <location>
        <position position="207"/>
    </location>
    <ligand>
        <name>1-deoxy-D-xylulose 5-phosphate</name>
        <dbReference type="ChEBI" id="CHEBI:57792"/>
    </ligand>
</feature>
<dbReference type="GO" id="GO:0030145">
    <property type="term" value="F:manganese ion binding"/>
    <property type="evidence" value="ECO:0007669"/>
    <property type="project" value="TreeGrafter"/>
</dbReference>
<keyword evidence="5 9" id="KW-0560">Oxidoreductase</keyword>
<protein>
    <recommendedName>
        <fullName evidence="9">1-deoxy-D-xylulose 5-phosphate reductoisomerase</fullName>
        <shortName evidence="9">DXP reductoisomerase</shortName>
        <ecNumber evidence="9">1.1.1.267</ecNumber>
    </recommendedName>
    <alternativeName>
        <fullName evidence="9">1-deoxyxylulose-5-phosphate reductoisomerase</fullName>
    </alternativeName>
    <alternativeName>
        <fullName evidence="9">2-C-methyl-D-erythritol 4-phosphate synthase</fullName>
    </alternativeName>
</protein>
<feature type="binding site" evidence="9">
    <location>
        <position position="122"/>
    </location>
    <ligand>
        <name>NADPH</name>
        <dbReference type="ChEBI" id="CHEBI:57783"/>
    </ligand>
</feature>
<evidence type="ECO:0000313" key="14">
    <source>
        <dbReference type="Proteomes" id="UP000236604"/>
    </source>
</evidence>
<comment type="caution">
    <text evidence="13">The sequence shown here is derived from an EMBL/GenBank/DDBJ whole genome shotgun (WGS) entry which is preliminary data.</text>
</comment>
<dbReference type="GO" id="GO:0051484">
    <property type="term" value="P:isopentenyl diphosphate biosynthetic process, methylerythritol 4-phosphate pathway involved in terpenoid biosynthetic process"/>
    <property type="evidence" value="ECO:0007669"/>
    <property type="project" value="TreeGrafter"/>
</dbReference>
<dbReference type="Pfam" id="PF08436">
    <property type="entry name" value="DXP_redisom_C"/>
    <property type="match status" value="1"/>
</dbReference>
<evidence type="ECO:0000259" key="12">
    <source>
        <dbReference type="Pfam" id="PF13288"/>
    </source>
</evidence>
<evidence type="ECO:0000259" key="11">
    <source>
        <dbReference type="Pfam" id="PF08436"/>
    </source>
</evidence>
<feature type="binding site" evidence="9">
    <location>
        <position position="212"/>
    </location>
    <ligand>
        <name>1-deoxy-D-xylulose 5-phosphate</name>
        <dbReference type="ChEBI" id="CHEBI:57792"/>
    </ligand>
</feature>
<comment type="function">
    <text evidence="9">Catalyzes the NADPH-dependent rearrangement and reduction of 1-deoxy-D-xylulose-5-phosphate (DXP) to 2-C-methyl-D-erythritol 4-phosphate (MEP).</text>
</comment>
<evidence type="ECO:0000256" key="6">
    <source>
        <dbReference type="ARBA" id="ARBA00023211"/>
    </source>
</evidence>
<evidence type="ECO:0000256" key="7">
    <source>
        <dbReference type="ARBA" id="ARBA00023229"/>
    </source>
</evidence>
<keyword evidence="14" id="KW-1185">Reference proteome</keyword>
<dbReference type="RefSeq" id="WP_103076902.1">
    <property type="nucleotide sequence ID" value="NZ_AZRN01000013.1"/>
</dbReference>
<feature type="binding site" evidence="9">
    <location>
        <position position="194"/>
    </location>
    <ligand>
        <name>1-deoxy-D-xylulose 5-phosphate</name>
        <dbReference type="ChEBI" id="CHEBI:57792"/>
    </ligand>
</feature>
<feature type="binding site" evidence="9">
    <location>
        <position position="121"/>
    </location>
    <ligand>
        <name>1-deoxy-D-xylulose 5-phosphate</name>
        <dbReference type="ChEBI" id="CHEBI:57792"/>
    </ligand>
</feature>
<feature type="binding site" evidence="9">
    <location>
        <position position="216"/>
    </location>
    <ligand>
        <name>Mn(2+)</name>
        <dbReference type="ChEBI" id="CHEBI:29035"/>
    </ligand>
</feature>
<sequence length="385" mass="43312">MKSIFIAGISGSIGQQALEVLNSEWFKGNFKIVGGSVYKNWDKLKEAINKYSLISAGIVENNEKIPKDYNGCRIFTGVDAVERSMEFCNPDYTLIATSGFSGVKNTLKAIDVSQRICLANKESIVCGGNYILDYASNFKKEIIPVDSEHSAIFQLLMGESSTPEKIILTASGGALRDYPVEALENVSVKEVLDHPVWSMGKRITVDSASMVNKSLELFEAYYLFKINNIEVAINRNSRIHSMVQFSDGVIKMHYGVADMKIPIAFSISYPERNFVFEKPDLFSEKIRFERVDFDKYPSLKLAYSILGNAPLQNAFNAADEIAVDSFLNGLIKFGDIYRVIYKTVNEMQIQFSFSNSLSFNNFDDILKVDKISRDIAKKYIMEVTE</sequence>
<dbReference type="PIRSF" id="PIRSF006205">
    <property type="entry name" value="Dxp_reductismrs"/>
    <property type="match status" value="1"/>
</dbReference>
<organism evidence="13 14">
    <name type="scientific">Petrotoga mexicana DSM 14811</name>
    <dbReference type="NCBI Taxonomy" id="1122954"/>
    <lineage>
        <taxon>Bacteria</taxon>
        <taxon>Thermotogati</taxon>
        <taxon>Thermotogota</taxon>
        <taxon>Thermotogae</taxon>
        <taxon>Petrotogales</taxon>
        <taxon>Petrotogaceae</taxon>
        <taxon>Petrotoga</taxon>
    </lineage>
</organism>
<comment type="caution">
    <text evidence="9">Lacks conserved residue(s) required for the propagation of feature annotation.</text>
</comment>
<name>A0A2K1PAY2_9BACT</name>
<feature type="binding site" evidence="9">
    <location>
        <position position="146"/>
    </location>
    <ligand>
        <name>Mn(2+)</name>
        <dbReference type="ChEBI" id="CHEBI:29035"/>
    </ligand>
</feature>
<feature type="binding site" evidence="9">
    <location>
        <position position="11"/>
    </location>
    <ligand>
        <name>NADPH</name>
        <dbReference type="ChEBI" id="CHEBI:57783"/>
    </ligand>
</feature>
<comment type="pathway">
    <text evidence="1 9">Isoprenoid biosynthesis; isopentenyl diphosphate biosynthesis via DXP pathway; isopentenyl diphosphate from 1-deoxy-D-xylulose 5-phosphate: step 1/6.</text>
</comment>
<reference evidence="13 14" key="1">
    <citation type="submission" date="2013-12" db="EMBL/GenBank/DDBJ databases">
        <title>Comparative genomics of Petrotoga isolates.</title>
        <authorList>
            <person name="Nesbo C.L."/>
            <person name="Charchuk R."/>
            <person name="Chow K."/>
        </authorList>
    </citation>
    <scope>NUCLEOTIDE SEQUENCE [LARGE SCALE GENOMIC DNA]</scope>
    <source>
        <strain evidence="13 14">DSM 14811</strain>
    </source>
</reference>
<keyword evidence="3 9" id="KW-0479">Metal-binding</keyword>
<comment type="similarity">
    <text evidence="2 9">Belongs to the DXR family.</text>
</comment>
<evidence type="ECO:0000259" key="10">
    <source>
        <dbReference type="Pfam" id="PF02670"/>
    </source>
</evidence>
<dbReference type="Proteomes" id="UP000236604">
    <property type="component" value="Unassembled WGS sequence"/>
</dbReference>
<dbReference type="Gene3D" id="3.40.50.720">
    <property type="entry name" value="NAD(P)-binding Rossmann-like Domain"/>
    <property type="match status" value="1"/>
</dbReference>
<evidence type="ECO:0000256" key="3">
    <source>
        <dbReference type="ARBA" id="ARBA00022723"/>
    </source>
</evidence>
<dbReference type="InterPro" id="IPR013644">
    <property type="entry name" value="DXP_reductoisomerase_C"/>
</dbReference>
<dbReference type="AlphaFoldDB" id="A0A2K1PAY2"/>
<dbReference type="SUPFAM" id="SSF55347">
    <property type="entry name" value="Glyceraldehyde-3-phosphate dehydrogenase-like, C-terminal domain"/>
    <property type="match status" value="1"/>
</dbReference>
<keyword evidence="9" id="KW-0460">Magnesium</keyword>
<dbReference type="SUPFAM" id="SSF69055">
    <property type="entry name" value="1-deoxy-D-xylulose-5-phosphate reductoisomerase, C-terminal domain"/>
    <property type="match status" value="1"/>
</dbReference>
<keyword evidence="6 9" id="KW-0464">Manganese</keyword>
<keyword evidence="13" id="KW-0413">Isomerase</keyword>
<dbReference type="PANTHER" id="PTHR30525:SF0">
    <property type="entry name" value="1-DEOXY-D-XYLULOSE 5-PHOSPHATE REDUCTOISOMERASE, CHLOROPLASTIC"/>
    <property type="match status" value="1"/>
</dbReference>
<dbReference type="GO" id="GO:0016853">
    <property type="term" value="F:isomerase activity"/>
    <property type="evidence" value="ECO:0007669"/>
    <property type="project" value="UniProtKB-KW"/>
</dbReference>
<dbReference type="InterPro" id="IPR003821">
    <property type="entry name" value="DXP_reductoisomerase"/>
</dbReference>
<dbReference type="HAMAP" id="MF_00183">
    <property type="entry name" value="DXP_reductoisom"/>
    <property type="match status" value="1"/>
</dbReference>
<feature type="binding site" evidence="9">
    <location>
        <position position="171"/>
    </location>
    <ligand>
        <name>1-deoxy-D-xylulose 5-phosphate</name>
        <dbReference type="ChEBI" id="CHEBI:57792"/>
    </ligand>
</feature>
<dbReference type="GO" id="GO:0030604">
    <property type="term" value="F:1-deoxy-D-xylulose-5-phosphate reductoisomerase activity"/>
    <property type="evidence" value="ECO:0007669"/>
    <property type="project" value="UniProtKB-UniRule"/>
</dbReference>
<keyword evidence="4 9" id="KW-0521">NADP</keyword>
<dbReference type="SUPFAM" id="SSF51735">
    <property type="entry name" value="NAD(P)-binding Rossmann-fold domains"/>
    <property type="match status" value="1"/>
</dbReference>
<dbReference type="InterPro" id="IPR013512">
    <property type="entry name" value="DXP_reductoisomerase_N"/>
</dbReference>
<evidence type="ECO:0000256" key="5">
    <source>
        <dbReference type="ARBA" id="ARBA00023002"/>
    </source>
</evidence>
<dbReference type="Gene3D" id="1.10.1740.10">
    <property type="match status" value="1"/>
</dbReference>
<accession>A0A2K1PAY2</accession>
<evidence type="ECO:0000256" key="2">
    <source>
        <dbReference type="ARBA" id="ARBA00006825"/>
    </source>
</evidence>
<evidence type="ECO:0000256" key="1">
    <source>
        <dbReference type="ARBA" id="ARBA00005094"/>
    </source>
</evidence>
<dbReference type="InterPro" id="IPR036291">
    <property type="entry name" value="NAD(P)-bd_dom_sf"/>
</dbReference>
<gene>
    <name evidence="9" type="primary">dxr</name>
    <name evidence="13" type="ORF">X927_04645</name>
</gene>
<comment type="cofactor">
    <cofactor evidence="9">
        <name>Mg(2+)</name>
        <dbReference type="ChEBI" id="CHEBI:18420"/>
    </cofactor>
    <cofactor evidence="9">
        <name>Mn(2+)</name>
        <dbReference type="ChEBI" id="CHEBI:29035"/>
    </cofactor>
</comment>
<dbReference type="UniPathway" id="UPA00056">
    <property type="reaction ID" value="UER00092"/>
</dbReference>
<feature type="domain" description="DXP reductoisomerase C-terminal" evidence="12">
    <location>
        <begin position="255"/>
        <end position="374"/>
    </location>
</feature>